<dbReference type="RefSeq" id="XP_037159356.1">
    <property type="nucleotide sequence ID" value="XM_037313720.1"/>
</dbReference>
<dbReference type="Proteomes" id="UP000578531">
    <property type="component" value="Unassembled WGS sequence"/>
</dbReference>
<dbReference type="AlphaFoldDB" id="A0A8H6CST4"/>
<dbReference type="EMBL" id="JACCJC010000079">
    <property type="protein sequence ID" value="KAF6228541.1"/>
    <property type="molecule type" value="Genomic_DNA"/>
</dbReference>
<proteinExistence type="predicted"/>
<dbReference type="OrthoDB" id="3001700at2759"/>
<comment type="caution">
    <text evidence="1">The sequence shown here is derived from an EMBL/GenBank/DDBJ whole genome shotgun (WGS) entry which is preliminary data.</text>
</comment>
<evidence type="ECO:0000313" key="2">
    <source>
        <dbReference type="Proteomes" id="UP000578531"/>
    </source>
</evidence>
<accession>A0A8H6CST4</accession>
<name>A0A8H6CST4_9LECA</name>
<organism evidence="1 2">
    <name type="scientific">Letharia columbiana</name>
    <dbReference type="NCBI Taxonomy" id="112416"/>
    <lineage>
        <taxon>Eukaryota</taxon>
        <taxon>Fungi</taxon>
        <taxon>Dikarya</taxon>
        <taxon>Ascomycota</taxon>
        <taxon>Pezizomycotina</taxon>
        <taxon>Lecanoromycetes</taxon>
        <taxon>OSLEUM clade</taxon>
        <taxon>Lecanoromycetidae</taxon>
        <taxon>Lecanorales</taxon>
        <taxon>Lecanorineae</taxon>
        <taxon>Parmeliaceae</taxon>
        <taxon>Letharia</taxon>
    </lineage>
</organism>
<evidence type="ECO:0000313" key="1">
    <source>
        <dbReference type="EMBL" id="KAF6228541.1"/>
    </source>
</evidence>
<reference evidence="1 2" key="1">
    <citation type="journal article" date="2020" name="Genomics">
        <title>Complete, high-quality genomes from long-read metagenomic sequencing of two wolf lichen thalli reveals enigmatic genome architecture.</title>
        <authorList>
            <person name="McKenzie S.K."/>
            <person name="Walston R.F."/>
            <person name="Allen J.L."/>
        </authorList>
    </citation>
    <scope>NUCLEOTIDE SEQUENCE [LARGE SCALE GENOMIC DNA]</scope>
    <source>
        <strain evidence="1">WasteWater2</strain>
    </source>
</reference>
<gene>
    <name evidence="1" type="ORF">HO173_011843</name>
</gene>
<sequence>MTEWTKKKYNEAYTEYMPWIEDKVLGYWGENKTSYTAKDKLNTDVTGDKNVQAIQGGIAEGVGGQFSSGGLLGGVGDMTSKEGVNRAERGGPGTGPERVGKVERAEEAEGVDGDAIDGVYGGQQVGRWLRGDGGGWTGCWGNLDEIDHSCLRACARWAFMTTGRCGGLMLECLHTVDALPVEA</sequence>
<protein>
    <submittedName>
        <fullName evidence="1">Uncharacterized protein</fullName>
    </submittedName>
</protein>
<keyword evidence="2" id="KW-1185">Reference proteome</keyword>
<dbReference type="GeneID" id="59293483"/>